<feature type="transmembrane region" description="Helical" evidence="2">
    <location>
        <begin position="42"/>
        <end position="59"/>
    </location>
</feature>
<dbReference type="AlphaFoldDB" id="A0A4U9CSL3"/>
<proteinExistence type="predicted"/>
<keyword evidence="2" id="KW-1133">Transmembrane helix</keyword>
<gene>
    <name evidence="3" type="ORF">NCTC9185_00699</name>
</gene>
<keyword evidence="2" id="KW-0812">Transmembrane</keyword>
<dbReference type="EMBL" id="CABDVU010000001">
    <property type="protein sequence ID" value="VTN08819.1"/>
    <property type="molecule type" value="Genomic_DNA"/>
</dbReference>
<keyword evidence="2" id="KW-0472">Membrane</keyword>
<dbReference type="Proteomes" id="UP000339249">
    <property type="component" value="Unassembled WGS sequence"/>
</dbReference>
<feature type="region of interest" description="Disordered" evidence="1">
    <location>
        <begin position="93"/>
        <end position="112"/>
    </location>
</feature>
<evidence type="ECO:0000313" key="3">
    <source>
        <dbReference type="EMBL" id="VTN08819.1"/>
    </source>
</evidence>
<organism evidence="3 4">
    <name type="scientific">Raoultella terrigena</name>
    <name type="common">Klebsiella terrigena</name>
    <dbReference type="NCBI Taxonomy" id="577"/>
    <lineage>
        <taxon>Bacteria</taxon>
        <taxon>Pseudomonadati</taxon>
        <taxon>Pseudomonadota</taxon>
        <taxon>Gammaproteobacteria</taxon>
        <taxon>Enterobacterales</taxon>
        <taxon>Enterobacteriaceae</taxon>
        <taxon>Klebsiella/Raoultella group</taxon>
        <taxon>Raoultella</taxon>
    </lineage>
</organism>
<feature type="transmembrane region" description="Helical" evidence="2">
    <location>
        <begin position="12"/>
        <end position="36"/>
    </location>
</feature>
<protein>
    <submittedName>
        <fullName evidence="3">Uncharacterized protein</fullName>
    </submittedName>
</protein>
<sequence>MGAHHLRNKAFAFAFFIQFLSVPAVALMSWMLVPITLFGLSGWRWVIIFGAALLAGYLGHSQEAAGIGPLAGSQRPYDDAHAVMCEMEQRCGIAPRRSTGSRPGQRKRRPVPLRRFGRRSIANAPSC</sequence>
<evidence type="ECO:0000256" key="1">
    <source>
        <dbReference type="SAM" id="MobiDB-lite"/>
    </source>
</evidence>
<reference evidence="3 4" key="1">
    <citation type="submission" date="2019-04" db="EMBL/GenBank/DDBJ databases">
        <authorList>
            <consortium name="Pathogen Informatics"/>
        </authorList>
    </citation>
    <scope>NUCLEOTIDE SEQUENCE [LARGE SCALE GENOMIC DNA]</scope>
    <source>
        <strain evidence="3 4">NCTC9185</strain>
    </source>
</reference>
<evidence type="ECO:0000256" key="2">
    <source>
        <dbReference type="SAM" id="Phobius"/>
    </source>
</evidence>
<accession>A0A4U9CSL3</accession>
<evidence type="ECO:0000313" key="4">
    <source>
        <dbReference type="Proteomes" id="UP000339249"/>
    </source>
</evidence>
<name>A0A4U9CSL3_RAOTE</name>